<sequence length="241" mass="27743">MVLLVLLLSSAVLAEPIRVVTEYRSYYQLKNSDGSLGGYATEVVNALFALTGDTAQFEVNPWSRSFYEAENKKNVMIFSMALSPERAELFDCVAELEREQLFFWALKGRIKQPLLNLNDLRPYHIVVSISSNPDQYLTAHDFKRLLRSASPEQALAMLFKQRVDLMISAEKSLYRRAKQQALDVSQLEKVFQLEELNHPLCVAFNNDSDPALRQRFRDAFAKLKQSGELDNIKQRWQIYAQ</sequence>
<evidence type="ECO:0000313" key="2">
    <source>
        <dbReference type="EMBL" id="VHO02219.1"/>
    </source>
</evidence>
<dbReference type="PANTHER" id="PTHR38834">
    <property type="entry name" value="PERIPLASMIC SUBSTRATE BINDING PROTEIN FAMILY 3"/>
    <property type="match status" value="1"/>
</dbReference>
<dbReference type="EMBL" id="CAAJGR010000059">
    <property type="protein sequence ID" value="VHO02219.1"/>
    <property type="molecule type" value="Genomic_DNA"/>
</dbReference>
<dbReference type="SUPFAM" id="SSF53850">
    <property type="entry name" value="Periplasmic binding protein-like II"/>
    <property type="match status" value="1"/>
</dbReference>
<organism evidence="2">
    <name type="scientific">Rheinheimera sp. BAL341</name>
    <dbReference type="NCBI Taxonomy" id="1708203"/>
    <lineage>
        <taxon>Bacteria</taxon>
        <taxon>Pseudomonadati</taxon>
        <taxon>Pseudomonadota</taxon>
        <taxon>Gammaproteobacteria</taxon>
        <taxon>Chromatiales</taxon>
        <taxon>Chromatiaceae</taxon>
        <taxon>Rheinheimera</taxon>
    </lineage>
</organism>
<dbReference type="InterPro" id="IPR001638">
    <property type="entry name" value="Solute-binding_3/MltF_N"/>
</dbReference>
<accession>A0A486XJH4</accession>
<gene>
    <name evidence="2" type="ORF">BAL341_629</name>
</gene>
<dbReference type="AlphaFoldDB" id="A0A486XJH4"/>
<evidence type="ECO:0000259" key="1">
    <source>
        <dbReference type="Pfam" id="PF00497"/>
    </source>
</evidence>
<dbReference type="Gene3D" id="3.40.190.10">
    <property type="entry name" value="Periplasmic binding protein-like II"/>
    <property type="match status" value="2"/>
</dbReference>
<reference evidence="2" key="1">
    <citation type="submission" date="2019-04" db="EMBL/GenBank/DDBJ databases">
        <authorList>
            <person name="Brambilla D."/>
        </authorList>
    </citation>
    <scope>NUCLEOTIDE SEQUENCE</scope>
    <source>
        <strain evidence="2">BAL1</strain>
    </source>
</reference>
<dbReference type="Pfam" id="PF00497">
    <property type="entry name" value="SBP_bac_3"/>
    <property type="match status" value="1"/>
</dbReference>
<feature type="domain" description="Solute-binding protein family 3/N-terminal" evidence="1">
    <location>
        <begin position="27"/>
        <end position="236"/>
    </location>
</feature>
<proteinExistence type="predicted"/>
<dbReference type="PANTHER" id="PTHR38834:SF3">
    <property type="entry name" value="SOLUTE-BINDING PROTEIN FAMILY 3_N-TERMINAL DOMAIN-CONTAINING PROTEIN"/>
    <property type="match status" value="1"/>
</dbReference>
<protein>
    <submittedName>
        <fullName evidence="2">ABC-type amino acid transport, signal transduction systems, periplasmic component/domain</fullName>
    </submittedName>
</protein>
<name>A0A486XJH4_9GAMM</name>